<dbReference type="AlphaFoldDB" id="A0A4P9VJX0"/>
<dbReference type="SUPFAM" id="SSF53850">
    <property type="entry name" value="Periplasmic binding protein-like II"/>
    <property type="match status" value="1"/>
</dbReference>
<dbReference type="CDD" id="cd08417">
    <property type="entry name" value="PBP2_Nitroaromatics_like"/>
    <property type="match status" value="1"/>
</dbReference>
<proteinExistence type="inferred from homology"/>
<dbReference type="PROSITE" id="PS50931">
    <property type="entry name" value="HTH_LYSR"/>
    <property type="match status" value="1"/>
</dbReference>
<evidence type="ECO:0000259" key="5">
    <source>
        <dbReference type="PROSITE" id="PS50931"/>
    </source>
</evidence>
<comment type="similarity">
    <text evidence="1">Belongs to the LysR transcriptional regulatory family.</text>
</comment>
<dbReference type="GO" id="GO:0003700">
    <property type="term" value="F:DNA-binding transcription factor activity"/>
    <property type="evidence" value="ECO:0007669"/>
    <property type="project" value="InterPro"/>
</dbReference>
<name>A0A4P9VJX0_9GAMM</name>
<keyword evidence="3" id="KW-0238">DNA-binding</keyword>
<dbReference type="GO" id="GO:0003677">
    <property type="term" value="F:DNA binding"/>
    <property type="evidence" value="ECO:0007669"/>
    <property type="project" value="UniProtKB-KW"/>
</dbReference>
<evidence type="ECO:0000313" key="6">
    <source>
        <dbReference type="EMBL" id="RDH42614.1"/>
    </source>
</evidence>
<keyword evidence="4" id="KW-0804">Transcription</keyword>
<dbReference type="InterPro" id="IPR036390">
    <property type="entry name" value="WH_DNA-bd_sf"/>
</dbReference>
<dbReference type="InterPro" id="IPR036388">
    <property type="entry name" value="WH-like_DNA-bd_sf"/>
</dbReference>
<keyword evidence="2" id="KW-0805">Transcription regulation</keyword>
<reference evidence="6 7" key="1">
    <citation type="submission" date="2017-04" db="EMBL/GenBank/DDBJ databases">
        <title>Draft genome sequence of Zooshikella ganghwensis VG4 isolated from Red Sea sediments.</title>
        <authorList>
            <person name="Rehman Z."/>
            <person name="Alam I."/>
            <person name="Kamau A."/>
            <person name="Bajic V."/>
            <person name="Leiknes T."/>
        </authorList>
    </citation>
    <scope>NUCLEOTIDE SEQUENCE [LARGE SCALE GENOMIC DNA]</scope>
    <source>
        <strain evidence="6 7">VG4</strain>
    </source>
</reference>
<evidence type="ECO:0000256" key="3">
    <source>
        <dbReference type="ARBA" id="ARBA00023125"/>
    </source>
</evidence>
<dbReference type="InterPro" id="IPR005119">
    <property type="entry name" value="LysR_subst-bd"/>
</dbReference>
<dbReference type="PANTHER" id="PTHR30118">
    <property type="entry name" value="HTH-TYPE TRANSCRIPTIONAL REGULATOR LEUO-RELATED"/>
    <property type="match status" value="1"/>
</dbReference>
<comment type="caution">
    <text evidence="6">The sequence shown here is derived from an EMBL/GenBank/DDBJ whole genome shotgun (WGS) entry which is preliminary data.</text>
</comment>
<dbReference type="Gene3D" id="3.40.190.10">
    <property type="entry name" value="Periplasmic binding protein-like II"/>
    <property type="match status" value="2"/>
</dbReference>
<gene>
    <name evidence="6" type="ORF">B9G39_03665</name>
</gene>
<feature type="domain" description="HTH lysR-type" evidence="5">
    <location>
        <begin position="23"/>
        <end position="80"/>
    </location>
</feature>
<dbReference type="InterPro" id="IPR000847">
    <property type="entry name" value="LysR_HTH_N"/>
</dbReference>
<organism evidence="6 7">
    <name type="scientific">Zooshikella ganghwensis</name>
    <dbReference type="NCBI Taxonomy" id="202772"/>
    <lineage>
        <taxon>Bacteria</taxon>
        <taxon>Pseudomonadati</taxon>
        <taxon>Pseudomonadota</taxon>
        <taxon>Gammaproteobacteria</taxon>
        <taxon>Oceanospirillales</taxon>
        <taxon>Zooshikellaceae</taxon>
        <taxon>Zooshikella</taxon>
    </lineage>
</organism>
<dbReference type="Proteomes" id="UP000257039">
    <property type="component" value="Unassembled WGS sequence"/>
</dbReference>
<dbReference type="InterPro" id="IPR037402">
    <property type="entry name" value="YidZ_PBP2"/>
</dbReference>
<evidence type="ECO:0000313" key="7">
    <source>
        <dbReference type="Proteomes" id="UP000257039"/>
    </source>
</evidence>
<dbReference type="PANTHER" id="PTHR30118:SF15">
    <property type="entry name" value="TRANSCRIPTIONAL REGULATORY PROTEIN"/>
    <property type="match status" value="1"/>
</dbReference>
<dbReference type="Gene3D" id="1.10.10.10">
    <property type="entry name" value="Winged helix-like DNA-binding domain superfamily/Winged helix DNA-binding domain"/>
    <property type="match status" value="1"/>
</dbReference>
<keyword evidence="7" id="KW-1185">Reference proteome</keyword>
<evidence type="ECO:0000256" key="4">
    <source>
        <dbReference type="ARBA" id="ARBA00023163"/>
    </source>
</evidence>
<dbReference type="Pfam" id="PF03466">
    <property type="entry name" value="LysR_substrate"/>
    <property type="match status" value="1"/>
</dbReference>
<protein>
    <submittedName>
        <fullName evidence="6">LysR family transcriptional regulator</fullName>
    </submittedName>
</protein>
<dbReference type="Pfam" id="PF00126">
    <property type="entry name" value="HTH_1"/>
    <property type="match status" value="1"/>
</dbReference>
<evidence type="ECO:0000256" key="1">
    <source>
        <dbReference type="ARBA" id="ARBA00009437"/>
    </source>
</evidence>
<evidence type="ECO:0000256" key="2">
    <source>
        <dbReference type="ARBA" id="ARBA00023015"/>
    </source>
</evidence>
<dbReference type="EMBL" id="NDXW01000001">
    <property type="protein sequence ID" value="RDH42614.1"/>
    <property type="molecule type" value="Genomic_DNA"/>
</dbReference>
<dbReference type="SUPFAM" id="SSF46785">
    <property type="entry name" value="Winged helix' DNA-binding domain"/>
    <property type="match status" value="1"/>
</dbReference>
<dbReference type="InterPro" id="IPR050389">
    <property type="entry name" value="LysR-type_TF"/>
</dbReference>
<accession>A0A4P9VJX0</accession>
<sequence>MSMGLACSRIMRMFNSTKPLHEINLNLLVCLHALYEERNVTRAAHRLNMTQSNVSKSLSQLRRLMHDHLLYREDNTLKLTPLSHSIRDKVAFIVQNAQEVFSSGVPGNNLCKRRFTLAASDVSVTFGFPQLMKAFLKDAPQAIISLTPWQEYNPESLVQGKVDVALCVFEDEHSGLILDKIGTTELACVVNSQHPILQKSPSITLEDYLDYKHIANTGNANYWRVIDKALAEQGYQRDIALEIPLVTAVLGLVESSDLILTLPTPLCHLLLLQNPKLQMFSCPVPASLDYGLMWHSRLDEDTDHIWFRKLVKQTTIECVDHIMSTAKSKVA</sequence>